<dbReference type="Gene3D" id="3.30.160.390">
    <property type="entry name" value="Integrase, DNA-binding domain"/>
    <property type="match status" value="1"/>
</dbReference>
<dbReference type="SUPFAM" id="SSF56349">
    <property type="entry name" value="DNA breaking-rejoining enzymes"/>
    <property type="match status" value="1"/>
</dbReference>
<evidence type="ECO:0000313" key="8">
    <source>
        <dbReference type="EMBL" id="VAY87388.1"/>
    </source>
</evidence>
<dbReference type="PANTHER" id="PTHR30629">
    <property type="entry name" value="PROPHAGE INTEGRASE"/>
    <property type="match status" value="1"/>
</dbReference>
<dbReference type="GO" id="GO:0015074">
    <property type="term" value="P:DNA integration"/>
    <property type="evidence" value="ECO:0007669"/>
    <property type="project" value="UniProtKB-KW"/>
</dbReference>
<protein>
    <submittedName>
        <fullName evidence="8">Integrase</fullName>
    </submittedName>
</protein>
<accession>A0A3P3ZMM9</accession>
<evidence type="ECO:0000256" key="2">
    <source>
        <dbReference type="ARBA" id="ARBA00022908"/>
    </source>
</evidence>
<dbReference type="Gene3D" id="1.10.443.10">
    <property type="entry name" value="Intergrase catalytic core"/>
    <property type="match status" value="1"/>
</dbReference>
<gene>
    <name evidence="8" type="ORF">CARN8_2030002</name>
</gene>
<dbReference type="InterPro" id="IPR053876">
    <property type="entry name" value="Phage_int_M"/>
</dbReference>
<dbReference type="CDD" id="cd00801">
    <property type="entry name" value="INT_P4_C"/>
    <property type="match status" value="1"/>
</dbReference>
<dbReference type="InterPro" id="IPR038488">
    <property type="entry name" value="Integrase_DNA-bd_sf"/>
</dbReference>
<feature type="domain" description="Tyr recombinase" evidence="7">
    <location>
        <begin position="208"/>
        <end position="394"/>
    </location>
</feature>
<dbReference type="GO" id="GO:0003677">
    <property type="term" value="F:DNA binding"/>
    <property type="evidence" value="ECO:0007669"/>
    <property type="project" value="UniProtKB-KW"/>
</dbReference>
<evidence type="ECO:0000256" key="3">
    <source>
        <dbReference type="ARBA" id="ARBA00023125"/>
    </source>
</evidence>
<evidence type="ECO:0000256" key="1">
    <source>
        <dbReference type="ARBA" id="ARBA00008857"/>
    </source>
</evidence>
<comment type="similarity">
    <text evidence="1">Belongs to the 'phage' integrase family.</text>
</comment>
<sequence length="418" mass="46506">MLTPLEVGRLSEEGFHSVGGCRGLHLRIIGGSRAWILRITIGDKRRDLGLGAYPGRSLADARKLAQETRDDVKAGIDPVADRKTKQSALKAKQATQVTFRQVAEQYLHSKAGEKTARHTQAWRSSFEMYVFPNLGDMLVQDISLPHIVKALEPIWITISDTATKLRGRIEAVLSMATVRGYRTGTNPAQWKGNLDQILPQPGKVSVKTNQPALPFRQIFDFLEDLRKVEGMGALALEFAILCASRSGEVRGAKWSEFDLPGAVWTIPAERMKMKKEHRVPLSDAALELLGKLPRDNELAFPAMRGGMLSDMTISAVCRRLNERRTADGLAPWTDEKSGVWIVPHGFRSSFRDWCAEQTNYPKEVAEMALAHSIGSAVEASYRRGDLFEKRRRMMADWAKFCQSPAPVAGKVLSIRGKA</sequence>
<dbReference type="GO" id="GO:0075713">
    <property type="term" value="P:establishment of integrated proviral latency"/>
    <property type="evidence" value="ECO:0007669"/>
    <property type="project" value="UniProtKB-KW"/>
</dbReference>
<proteinExistence type="inferred from homology"/>
<keyword evidence="3" id="KW-0238">DNA-binding</keyword>
<keyword evidence="6" id="KW-1160">Virus entry into host cell</keyword>
<dbReference type="GO" id="GO:0046718">
    <property type="term" value="P:symbiont entry into host cell"/>
    <property type="evidence" value="ECO:0007669"/>
    <property type="project" value="UniProtKB-KW"/>
</dbReference>
<evidence type="ECO:0000256" key="6">
    <source>
        <dbReference type="ARBA" id="ARBA00023296"/>
    </source>
</evidence>
<dbReference type="InterPro" id="IPR011010">
    <property type="entry name" value="DNA_brk_join_enz"/>
</dbReference>
<dbReference type="Pfam" id="PF22022">
    <property type="entry name" value="Phage_int_M"/>
    <property type="match status" value="1"/>
</dbReference>
<dbReference type="Gene3D" id="1.10.150.130">
    <property type="match status" value="1"/>
</dbReference>
<dbReference type="InterPro" id="IPR013762">
    <property type="entry name" value="Integrase-like_cat_sf"/>
</dbReference>
<dbReference type="EMBL" id="UOYP01000117">
    <property type="protein sequence ID" value="VAY87388.1"/>
    <property type="molecule type" value="Genomic_DNA"/>
</dbReference>
<keyword evidence="5" id="KW-1179">Viral genome integration</keyword>
<dbReference type="Pfam" id="PF13356">
    <property type="entry name" value="Arm-DNA-bind_3"/>
    <property type="match status" value="1"/>
</dbReference>
<dbReference type="AlphaFoldDB" id="A0A3P3ZMM9"/>
<dbReference type="Pfam" id="PF00589">
    <property type="entry name" value="Phage_integrase"/>
    <property type="match status" value="1"/>
</dbReference>
<keyword evidence="4" id="KW-0233">DNA recombination</keyword>
<name>A0A3P3ZMM9_9ZZZZ</name>
<dbReference type="InterPro" id="IPR010998">
    <property type="entry name" value="Integrase_recombinase_N"/>
</dbReference>
<keyword evidence="2" id="KW-0229">DNA integration</keyword>
<dbReference type="InterPro" id="IPR025166">
    <property type="entry name" value="Integrase_DNA_bind_dom"/>
</dbReference>
<evidence type="ECO:0000259" key="7">
    <source>
        <dbReference type="PROSITE" id="PS51898"/>
    </source>
</evidence>
<dbReference type="GO" id="GO:0006310">
    <property type="term" value="P:DNA recombination"/>
    <property type="evidence" value="ECO:0007669"/>
    <property type="project" value="UniProtKB-KW"/>
</dbReference>
<organism evidence="8">
    <name type="scientific">mine drainage metagenome</name>
    <dbReference type="NCBI Taxonomy" id="410659"/>
    <lineage>
        <taxon>unclassified sequences</taxon>
        <taxon>metagenomes</taxon>
        <taxon>ecological metagenomes</taxon>
    </lineage>
</organism>
<reference evidence="8" key="1">
    <citation type="submission" date="2018-10" db="EMBL/GenBank/DDBJ databases">
        <authorList>
            <person name="Plewniak F."/>
        </authorList>
    </citation>
    <scope>NUCLEOTIDE SEQUENCE</scope>
</reference>
<dbReference type="PANTHER" id="PTHR30629:SF2">
    <property type="entry name" value="PROPHAGE INTEGRASE INTS-RELATED"/>
    <property type="match status" value="1"/>
</dbReference>
<dbReference type="InterPro" id="IPR002104">
    <property type="entry name" value="Integrase_catalytic"/>
</dbReference>
<dbReference type="PROSITE" id="PS51898">
    <property type="entry name" value="TYR_RECOMBINASE"/>
    <property type="match status" value="1"/>
</dbReference>
<dbReference type="InterPro" id="IPR050808">
    <property type="entry name" value="Phage_Integrase"/>
</dbReference>
<evidence type="ECO:0000256" key="5">
    <source>
        <dbReference type="ARBA" id="ARBA00023195"/>
    </source>
</evidence>
<dbReference type="GO" id="GO:0044826">
    <property type="term" value="P:viral genome integration into host DNA"/>
    <property type="evidence" value="ECO:0007669"/>
    <property type="project" value="UniProtKB-KW"/>
</dbReference>
<evidence type="ECO:0000256" key="4">
    <source>
        <dbReference type="ARBA" id="ARBA00023172"/>
    </source>
</evidence>